<evidence type="ECO:0000256" key="7">
    <source>
        <dbReference type="ARBA" id="ARBA00022679"/>
    </source>
</evidence>
<evidence type="ECO:0000259" key="23">
    <source>
        <dbReference type="PROSITE" id="PS50305"/>
    </source>
</evidence>
<evidence type="ECO:0000256" key="20">
    <source>
        <dbReference type="ARBA" id="ARBA00073001"/>
    </source>
</evidence>
<reference evidence="24" key="1">
    <citation type="journal article" date="2020" name="J Insects Food Feed">
        <title>The yellow mealworm (Tenebrio molitor) genome: a resource for the emerging insects as food and feed industry.</title>
        <authorList>
            <person name="Eriksson T."/>
            <person name="Andere A."/>
            <person name="Kelstrup H."/>
            <person name="Emery V."/>
            <person name="Picard C."/>
        </authorList>
    </citation>
    <scope>NUCLEOTIDE SEQUENCE</scope>
    <source>
        <strain evidence="24">Stoneville</strain>
        <tissue evidence="24">Whole head</tissue>
    </source>
</reference>
<dbReference type="PROSITE" id="PS50305">
    <property type="entry name" value="SIRTUIN"/>
    <property type="match status" value="1"/>
</dbReference>
<dbReference type="GO" id="GO:0000785">
    <property type="term" value="C:chromatin"/>
    <property type="evidence" value="ECO:0007669"/>
    <property type="project" value="UniProtKB-ARBA"/>
</dbReference>
<feature type="domain" description="Deacetylase sirtuin-type" evidence="23">
    <location>
        <begin position="607"/>
        <end position="854"/>
    </location>
</feature>
<dbReference type="GO" id="GO:0035861">
    <property type="term" value="C:site of double-strand break"/>
    <property type="evidence" value="ECO:0007669"/>
    <property type="project" value="UniProtKB-ARBA"/>
</dbReference>
<dbReference type="EC" id="2.3.1.286" evidence="4"/>
<dbReference type="GO" id="GO:0010468">
    <property type="term" value="P:regulation of gene expression"/>
    <property type="evidence" value="ECO:0007669"/>
    <property type="project" value="UniProtKB-ARBA"/>
</dbReference>
<evidence type="ECO:0000313" key="25">
    <source>
        <dbReference type="Proteomes" id="UP000719412"/>
    </source>
</evidence>
<proteinExistence type="inferred from homology"/>
<protein>
    <recommendedName>
        <fullName evidence="20">Vacuolar protein sorting-associated protein 45</fullName>
        <ecNumber evidence="4">2.3.1.286</ecNumber>
    </recommendedName>
    <alternativeName>
        <fullName evidence="15">Regulatory protein SIR2 homolog 7</fullName>
    </alternativeName>
    <alternativeName>
        <fullName evidence="14">SIR2-like protein 7</fullName>
    </alternativeName>
</protein>
<evidence type="ECO:0000256" key="4">
    <source>
        <dbReference type="ARBA" id="ARBA00012928"/>
    </source>
</evidence>
<dbReference type="Gene3D" id="1.25.40.60">
    <property type="match status" value="1"/>
</dbReference>
<accession>A0A8J6LBE8</accession>
<evidence type="ECO:0000256" key="16">
    <source>
        <dbReference type="ARBA" id="ARBA00050237"/>
    </source>
</evidence>
<comment type="catalytic activity">
    <reaction evidence="18">
        <text>N(6)-propanoyl-L-lysyl-[protein] + NAD(+) + H2O = 3''-O-propanoyl-ADP-D-ribose + nicotinamide + L-lysyl-[protein]</text>
        <dbReference type="Rhea" id="RHEA:23500"/>
        <dbReference type="Rhea" id="RHEA-COMP:9752"/>
        <dbReference type="Rhea" id="RHEA-COMP:13758"/>
        <dbReference type="ChEBI" id="CHEBI:15377"/>
        <dbReference type="ChEBI" id="CHEBI:17154"/>
        <dbReference type="ChEBI" id="CHEBI:29969"/>
        <dbReference type="ChEBI" id="CHEBI:57540"/>
        <dbReference type="ChEBI" id="CHEBI:138019"/>
        <dbReference type="ChEBI" id="CHEBI:145015"/>
    </reaction>
    <physiologicalReaction direction="left-to-right" evidence="18">
        <dbReference type="Rhea" id="RHEA:23501"/>
    </physiologicalReaction>
</comment>
<dbReference type="InterPro" id="IPR001619">
    <property type="entry name" value="Sec1-like"/>
</dbReference>
<evidence type="ECO:0000256" key="1">
    <source>
        <dbReference type="ARBA" id="ARBA00001947"/>
    </source>
</evidence>
<dbReference type="EMBL" id="JABDTM020024523">
    <property type="protein sequence ID" value="KAH0814207.1"/>
    <property type="molecule type" value="Genomic_DNA"/>
</dbReference>
<evidence type="ECO:0000256" key="9">
    <source>
        <dbReference type="ARBA" id="ARBA00022833"/>
    </source>
</evidence>
<feature type="binding site" evidence="21">
    <location>
        <position position="750"/>
    </location>
    <ligand>
        <name>Zn(2+)</name>
        <dbReference type="ChEBI" id="CHEBI:29105"/>
    </ligand>
</feature>
<evidence type="ECO:0000256" key="6">
    <source>
        <dbReference type="ARBA" id="ARBA00022553"/>
    </source>
</evidence>
<dbReference type="Gene3D" id="3.40.50.1220">
    <property type="entry name" value="TPP-binding domain"/>
    <property type="match status" value="1"/>
</dbReference>
<dbReference type="GO" id="GO:0012505">
    <property type="term" value="C:endomembrane system"/>
    <property type="evidence" value="ECO:0007669"/>
    <property type="project" value="UniProtKB-SubCell"/>
</dbReference>
<dbReference type="Pfam" id="PF00995">
    <property type="entry name" value="Sec1"/>
    <property type="match status" value="1"/>
</dbReference>
<dbReference type="InterPro" id="IPR036045">
    <property type="entry name" value="Sec1-like_sf"/>
</dbReference>
<keyword evidence="10" id="KW-0653">Protein transport</keyword>
<dbReference type="InterPro" id="IPR043154">
    <property type="entry name" value="Sec-1-like_dom1"/>
</dbReference>
<keyword evidence="25" id="KW-1185">Reference proteome</keyword>
<dbReference type="CDD" id="cd01410">
    <property type="entry name" value="SIRT7"/>
    <property type="match status" value="1"/>
</dbReference>
<evidence type="ECO:0000256" key="10">
    <source>
        <dbReference type="ARBA" id="ARBA00022927"/>
    </source>
</evidence>
<comment type="subcellular location">
    <subcellularLocation>
        <location evidence="2">Endomembrane system</location>
        <topology evidence="2">Peripheral membrane protein</topology>
    </subcellularLocation>
</comment>
<dbReference type="InterPro" id="IPR026590">
    <property type="entry name" value="Ssirtuin_cat_dom"/>
</dbReference>
<dbReference type="GO" id="GO:0140861">
    <property type="term" value="P:DNA repair-dependent chromatin remodeling"/>
    <property type="evidence" value="ECO:0007669"/>
    <property type="project" value="UniProtKB-ARBA"/>
</dbReference>
<sequence length="1147" mass="131029">MNVIAAVKAYVTKMTEESEPGMKILLMDKETTSVISMVYGQSEIQQKEVFLLERLDSQNQSNSMGLRYLKCLVFLRPTQENIELLCNELRYPKYGAYYIYFSNIIAKADIKILAEHDEQEVVKEVQELYMDYLAVNPHLFSIGLQTCMSGLLWNQKNPVIRYQANSKLCKDLGARIDEVMSKESSLFAFGQSGQPLLLILDRRDDPMTPLLNQWTYQAMVHELLTINNNRVNLSNIPGVSKELSEVVLSAEQDPFYAKNIFMNYGEIGQNIKQLMDQFQAKAKSHQKIESIADMKNFVEAYPQFKKLSGNVTKHVTVVGELSSMVNKYYLLDVSEIEQEISSQNDHSSHLQSIRKLINNEKIRNTDIAKLVMLYALRYQNHSNNDIVGLIELLKKRGVAERLVKNVVNILEYAGSHARQSDFLNVENALQSTKRFFKGLSGVDNVYTQHKPLIHETLEELVKGRLKDSLYPYVGNHFMNGRPQDIIIFMVGGATYEESLTVHSFNKSNPSFNIILGDNVDMDVEDRMMKRCRLPRRQAVQSKKFCAKDERNASLKKVSVILQKSETDRTFEEAQVLTECSEAVEEVQLRWRKRDEAKRRLEEFEEPPEVLKEKCLILAQAIAQAQHLVVYTGAGISTAAKIPDYRGPNGIWTRLQQGKDIGAHDLSLAEPTYTHMALSELYRKKILKYVVSQNCDGLHLRSGLPRTALSELHGNMYIEVCKNCKPHKEYWRLFDVTENTARYSHKTSRKCYTCNEPLIDTIVHFGERGSLQWPLNWAGACKNAEKATTIVCLGSSLKVLKRYPWLWQMDKPAKKRPNLYIVNLQWTPKDDVANVKIHGRCDQVMEAVMNLLDVQVPPYDRFKDPIYAHGSLLCEAESHTTTQPSLKLDDAVKKEDDSTVQNGIKDCSINRDNDLSSTRSIKSEFCDNFSNSNKSSPSNSKNNSLPAKGPTSNAFSIDEILSDRVQTSYANPLPRQDAPSLLDNNFLLTSNYSLLSYNSLATNFLQCQILGSYSDFIYYPYQTSFLYSGLHSIINPVPEFAIPDDKAQKTSPKTEPSCNFCDTNYESANCLFYPKSEAEFVNPRYRFSKSEQKEKANVCVCCDYTTDEEDLELNENKEQIGDKDQLKNKIQAGWFGKGCRKNKRWKKK</sequence>
<organism evidence="24 25">
    <name type="scientific">Tenebrio molitor</name>
    <name type="common">Yellow mealworm beetle</name>
    <dbReference type="NCBI Taxonomy" id="7067"/>
    <lineage>
        <taxon>Eukaryota</taxon>
        <taxon>Metazoa</taxon>
        <taxon>Ecdysozoa</taxon>
        <taxon>Arthropoda</taxon>
        <taxon>Hexapoda</taxon>
        <taxon>Insecta</taxon>
        <taxon>Pterygota</taxon>
        <taxon>Neoptera</taxon>
        <taxon>Endopterygota</taxon>
        <taxon>Coleoptera</taxon>
        <taxon>Polyphaga</taxon>
        <taxon>Cucujiformia</taxon>
        <taxon>Tenebrionidae</taxon>
        <taxon>Tenebrio</taxon>
    </lineage>
</organism>
<evidence type="ECO:0000256" key="15">
    <source>
        <dbReference type="ARBA" id="ARBA00043038"/>
    </source>
</evidence>
<dbReference type="Gene3D" id="3.90.830.10">
    <property type="entry name" value="Syntaxin Binding Protein 1, Chain A, domain 2"/>
    <property type="match status" value="1"/>
</dbReference>
<keyword evidence="11" id="KW-0520">NAD</keyword>
<dbReference type="Proteomes" id="UP000719412">
    <property type="component" value="Unassembled WGS sequence"/>
</dbReference>
<comment type="cofactor">
    <cofactor evidence="1">
        <name>Zn(2+)</name>
        <dbReference type="ChEBI" id="CHEBI:29105"/>
    </cofactor>
</comment>
<dbReference type="GO" id="GO:0046872">
    <property type="term" value="F:metal ion binding"/>
    <property type="evidence" value="ECO:0007669"/>
    <property type="project" value="UniProtKB-KW"/>
</dbReference>
<feature type="active site" description="Proton acceptor" evidence="21">
    <location>
        <position position="712"/>
    </location>
</feature>
<comment type="catalytic activity">
    <reaction evidence="16">
        <text>N(6)-decanoyl-L-lysyl-[protein] + NAD(+) + H2O = 2''-O-decanoyl-ADP-D-ribose + nicotinamide + L-lysyl-[protein]</text>
        <dbReference type="Rhea" id="RHEA:70631"/>
        <dbReference type="Rhea" id="RHEA-COMP:9752"/>
        <dbReference type="Rhea" id="RHEA-COMP:17932"/>
        <dbReference type="ChEBI" id="CHEBI:15377"/>
        <dbReference type="ChEBI" id="CHEBI:17154"/>
        <dbReference type="ChEBI" id="CHEBI:29969"/>
        <dbReference type="ChEBI" id="CHEBI:57540"/>
        <dbReference type="ChEBI" id="CHEBI:143222"/>
        <dbReference type="ChEBI" id="CHEBI:189688"/>
    </reaction>
    <physiologicalReaction direction="left-to-right" evidence="16">
        <dbReference type="Rhea" id="RHEA:70632"/>
    </physiologicalReaction>
</comment>
<dbReference type="GO" id="GO:0016192">
    <property type="term" value="P:vesicle-mediated transport"/>
    <property type="evidence" value="ECO:0007669"/>
    <property type="project" value="InterPro"/>
</dbReference>
<dbReference type="AlphaFoldDB" id="A0A8J6LBE8"/>
<dbReference type="SUPFAM" id="SSF52467">
    <property type="entry name" value="DHS-like NAD/FAD-binding domain"/>
    <property type="match status" value="1"/>
</dbReference>
<evidence type="ECO:0000256" key="18">
    <source>
        <dbReference type="ARBA" id="ARBA00051399"/>
    </source>
</evidence>
<evidence type="ECO:0000256" key="11">
    <source>
        <dbReference type="ARBA" id="ARBA00023027"/>
    </source>
</evidence>
<dbReference type="Gene3D" id="3.40.50.1910">
    <property type="match status" value="1"/>
</dbReference>
<feature type="binding site" evidence="21">
    <location>
        <position position="753"/>
    </location>
    <ligand>
        <name>Zn(2+)</name>
        <dbReference type="ChEBI" id="CHEBI:29105"/>
    </ligand>
</feature>
<evidence type="ECO:0000256" key="8">
    <source>
        <dbReference type="ARBA" id="ARBA00022723"/>
    </source>
</evidence>
<evidence type="ECO:0000256" key="5">
    <source>
        <dbReference type="ARBA" id="ARBA00022448"/>
    </source>
</evidence>
<evidence type="ECO:0000256" key="2">
    <source>
        <dbReference type="ARBA" id="ARBA00004184"/>
    </source>
</evidence>
<dbReference type="InterPro" id="IPR029035">
    <property type="entry name" value="DHS-like_NAD/FAD-binding_dom"/>
</dbReference>
<dbReference type="FunFam" id="2.20.28.200:FF:000002">
    <property type="entry name" value="NAD-dependent deacetylase sirtuin-7"/>
    <property type="match status" value="1"/>
</dbReference>
<gene>
    <name evidence="24" type="ORF">GEV33_008582</name>
</gene>
<dbReference type="Pfam" id="PF02146">
    <property type="entry name" value="SIR2"/>
    <property type="match status" value="1"/>
</dbReference>
<dbReference type="GO" id="GO:0070403">
    <property type="term" value="F:NAD+ binding"/>
    <property type="evidence" value="ECO:0007669"/>
    <property type="project" value="InterPro"/>
</dbReference>
<feature type="binding site" evidence="21">
    <location>
        <position position="720"/>
    </location>
    <ligand>
        <name>Zn(2+)</name>
        <dbReference type="ChEBI" id="CHEBI:29105"/>
    </ligand>
</feature>
<keyword evidence="5" id="KW-0813">Transport</keyword>
<dbReference type="GO" id="GO:0015031">
    <property type="term" value="P:protein transport"/>
    <property type="evidence" value="ECO:0007669"/>
    <property type="project" value="UniProtKB-KW"/>
</dbReference>
<dbReference type="SUPFAM" id="SSF56815">
    <property type="entry name" value="Sec1/munc18-like (SM) proteins"/>
    <property type="match status" value="1"/>
</dbReference>
<evidence type="ECO:0000256" key="21">
    <source>
        <dbReference type="PROSITE-ProRule" id="PRU00236"/>
    </source>
</evidence>
<evidence type="ECO:0000256" key="3">
    <source>
        <dbReference type="ARBA" id="ARBA00009884"/>
    </source>
</evidence>
<dbReference type="FunFam" id="3.90.830.10:FF:000002">
    <property type="entry name" value="Vacuolar protein sorting-associated protein 45"/>
    <property type="match status" value="1"/>
</dbReference>
<reference evidence="24" key="2">
    <citation type="submission" date="2021-08" db="EMBL/GenBank/DDBJ databases">
        <authorList>
            <person name="Eriksson T."/>
        </authorList>
    </citation>
    <scope>NUCLEOTIDE SEQUENCE</scope>
    <source>
        <strain evidence="24">Stoneville</strain>
        <tissue evidence="24">Whole head</tissue>
    </source>
</reference>
<feature type="binding site" evidence="21">
    <location>
        <position position="723"/>
    </location>
    <ligand>
        <name>Zn(2+)</name>
        <dbReference type="ChEBI" id="CHEBI:29105"/>
    </ligand>
</feature>
<comment type="similarity">
    <text evidence="3">Belongs to the STXBP/unc-18/SEC1 family.</text>
</comment>
<evidence type="ECO:0000256" key="19">
    <source>
        <dbReference type="ARBA" id="ARBA00052763"/>
    </source>
</evidence>
<evidence type="ECO:0000256" key="12">
    <source>
        <dbReference type="ARBA" id="ARBA00023136"/>
    </source>
</evidence>
<evidence type="ECO:0000256" key="14">
    <source>
        <dbReference type="ARBA" id="ARBA00041832"/>
    </source>
</evidence>
<evidence type="ECO:0000256" key="22">
    <source>
        <dbReference type="SAM" id="MobiDB-lite"/>
    </source>
</evidence>
<comment type="catalytic activity">
    <reaction evidence="19">
        <text>N(6)-glutaryl-L-lysyl-[protein] + NAD(+) + H2O = 2''-O-glutaryl-ADP-D-ribose + nicotinamide + L-lysyl-[protein]</text>
        <dbReference type="Rhea" id="RHEA:47664"/>
        <dbReference type="Rhea" id="RHEA-COMP:9752"/>
        <dbReference type="Rhea" id="RHEA-COMP:11875"/>
        <dbReference type="ChEBI" id="CHEBI:15377"/>
        <dbReference type="ChEBI" id="CHEBI:17154"/>
        <dbReference type="ChEBI" id="CHEBI:29969"/>
        <dbReference type="ChEBI" id="CHEBI:57540"/>
        <dbReference type="ChEBI" id="CHEBI:87828"/>
        <dbReference type="ChEBI" id="CHEBI:87829"/>
    </reaction>
    <physiologicalReaction direction="left-to-right" evidence="19">
        <dbReference type="Rhea" id="RHEA:47665"/>
    </physiologicalReaction>
</comment>
<keyword evidence="8 21" id="KW-0479">Metal-binding</keyword>
<dbReference type="InterPro" id="IPR027482">
    <property type="entry name" value="Sec1-like_dom2"/>
</dbReference>
<dbReference type="Gene3D" id="2.20.28.200">
    <property type="match status" value="1"/>
</dbReference>
<dbReference type="InterPro" id="IPR003000">
    <property type="entry name" value="Sirtuin"/>
</dbReference>
<dbReference type="GO" id="GO:0097372">
    <property type="term" value="F:histone H3K18 deacetylase activity, NAD-dependent"/>
    <property type="evidence" value="ECO:0007669"/>
    <property type="project" value="UniProtKB-ARBA"/>
</dbReference>
<comment type="catalytic activity">
    <reaction evidence="17">
        <text>N(6)-succinyl-L-lysyl-[protein] + NAD(+) + H2O = 2''-O-succinyl-ADP-D-ribose + nicotinamide + L-lysyl-[protein]</text>
        <dbReference type="Rhea" id="RHEA:47668"/>
        <dbReference type="Rhea" id="RHEA-COMP:9752"/>
        <dbReference type="Rhea" id="RHEA-COMP:11877"/>
        <dbReference type="ChEBI" id="CHEBI:15377"/>
        <dbReference type="ChEBI" id="CHEBI:17154"/>
        <dbReference type="ChEBI" id="CHEBI:29969"/>
        <dbReference type="ChEBI" id="CHEBI:57540"/>
        <dbReference type="ChEBI" id="CHEBI:87830"/>
        <dbReference type="ChEBI" id="CHEBI:87832"/>
    </reaction>
    <physiologicalReaction direction="left-to-right" evidence="17">
        <dbReference type="Rhea" id="RHEA:47669"/>
    </physiologicalReaction>
</comment>
<keyword evidence="9 21" id="KW-0862">Zinc</keyword>
<name>A0A8J6LBE8_TENMO</name>
<dbReference type="GO" id="GO:0031410">
    <property type="term" value="C:cytoplasmic vesicle"/>
    <property type="evidence" value="ECO:0007669"/>
    <property type="project" value="UniProtKB-ARBA"/>
</dbReference>
<keyword evidence="6" id="KW-0597">Phosphoprotein</keyword>
<dbReference type="PANTHER" id="PTHR11679">
    <property type="entry name" value="VESICLE PROTEIN SORTING-ASSOCIATED"/>
    <property type="match status" value="1"/>
</dbReference>
<keyword evidence="7" id="KW-0808">Transferase</keyword>
<feature type="region of interest" description="Disordered" evidence="22">
    <location>
        <begin position="929"/>
        <end position="948"/>
    </location>
</feature>
<comment type="similarity">
    <text evidence="13">Belongs to the sirtuin family. Class IV subfamily.</text>
</comment>
<comment type="caution">
    <text evidence="24">The sequence shown here is derived from an EMBL/GenBank/DDBJ whole genome shotgun (WGS) entry which is preliminary data.</text>
</comment>
<keyword evidence="12" id="KW-0472">Membrane</keyword>
<evidence type="ECO:0000256" key="13">
    <source>
        <dbReference type="ARBA" id="ARBA00038170"/>
    </source>
</evidence>
<dbReference type="InterPro" id="IPR043127">
    <property type="entry name" value="Sec-1-like_dom3a"/>
</dbReference>
<dbReference type="FunFam" id="3.40.50.1220:FF:000038">
    <property type="entry name" value="NAD-dependent protein deacetylase sirtuin-6 isoform X2"/>
    <property type="match status" value="1"/>
</dbReference>
<dbReference type="Gene3D" id="3.40.50.2060">
    <property type="match status" value="1"/>
</dbReference>
<evidence type="ECO:0000313" key="24">
    <source>
        <dbReference type="EMBL" id="KAH0814207.1"/>
    </source>
</evidence>
<evidence type="ECO:0000256" key="17">
    <source>
        <dbReference type="ARBA" id="ARBA00051105"/>
    </source>
</evidence>
<feature type="compositionally biased region" description="Low complexity" evidence="22">
    <location>
        <begin position="929"/>
        <end position="943"/>
    </location>
</feature>